<name>A0ABU9HZW5_9FLAO</name>
<feature type="chain" id="PRO_5046788223" description="DUF4252 domain-containing protein" evidence="1">
    <location>
        <begin position="19"/>
        <end position="181"/>
    </location>
</feature>
<feature type="signal peptide" evidence="1">
    <location>
        <begin position="1"/>
        <end position="18"/>
    </location>
</feature>
<sequence length="181" mass="20186">MRTLAALIVLMLATAATAQEAMPRTNPAAALSQKTIEAYELKAESKAGEFFSYVELLTDPTANAEMKAQTTAEAVRLYENEGITIENVFDTKGSVVTVKKLLDLAASQKQKASLSMTSFNIMKRGETSRRRDWLMTYELIIGKRALTVSQGFYIVLEDKKFGTTIKQVWNSYLGEMRVVKK</sequence>
<reference evidence="2 3" key="1">
    <citation type="submission" date="2024-04" db="EMBL/GenBank/DDBJ databases">
        <title>Flavobacterium sp. DGU11 16S ribosomal RNA gene Genome sequencing and assembly.</title>
        <authorList>
            <person name="Park S."/>
        </authorList>
    </citation>
    <scope>NUCLEOTIDE SEQUENCE [LARGE SCALE GENOMIC DNA]</scope>
    <source>
        <strain evidence="2 3">DGU11</strain>
    </source>
</reference>
<accession>A0ABU9HZW5</accession>
<comment type="caution">
    <text evidence="2">The sequence shown here is derived from an EMBL/GenBank/DDBJ whole genome shotgun (WGS) entry which is preliminary data.</text>
</comment>
<proteinExistence type="predicted"/>
<evidence type="ECO:0000313" key="3">
    <source>
        <dbReference type="Proteomes" id="UP001464555"/>
    </source>
</evidence>
<evidence type="ECO:0008006" key="4">
    <source>
        <dbReference type="Google" id="ProtNLM"/>
    </source>
</evidence>
<evidence type="ECO:0000256" key="1">
    <source>
        <dbReference type="SAM" id="SignalP"/>
    </source>
</evidence>
<dbReference type="RefSeq" id="WP_341697740.1">
    <property type="nucleotide sequence ID" value="NZ_JBBYHR010000008.1"/>
</dbReference>
<protein>
    <recommendedName>
        <fullName evidence="4">DUF4252 domain-containing protein</fullName>
    </recommendedName>
</protein>
<dbReference type="Proteomes" id="UP001464555">
    <property type="component" value="Unassembled WGS sequence"/>
</dbReference>
<keyword evidence="1" id="KW-0732">Signal</keyword>
<evidence type="ECO:0000313" key="2">
    <source>
        <dbReference type="EMBL" id="MEL1245427.1"/>
    </source>
</evidence>
<gene>
    <name evidence="2" type="ORF">AAEO56_14230</name>
</gene>
<dbReference type="EMBL" id="JBBYHR010000008">
    <property type="protein sequence ID" value="MEL1245427.1"/>
    <property type="molecule type" value="Genomic_DNA"/>
</dbReference>
<keyword evidence="3" id="KW-1185">Reference proteome</keyword>
<organism evidence="2 3">
    <name type="scientific">Flavobacterium arundinis</name>
    <dbReference type="NCBI Taxonomy" id="3139143"/>
    <lineage>
        <taxon>Bacteria</taxon>
        <taxon>Pseudomonadati</taxon>
        <taxon>Bacteroidota</taxon>
        <taxon>Flavobacteriia</taxon>
        <taxon>Flavobacteriales</taxon>
        <taxon>Flavobacteriaceae</taxon>
        <taxon>Flavobacterium</taxon>
    </lineage>
</organism>